<organism evidence="2 3">
    <name type="scientific">Jingyaoa shaoxingensis</name>
    <dbReference type="NCBI Taxonomy" id="2763671"/>
    <lineage>
        <taxon>Bacteria</taxon>
        <taxon>Bacillati</taxon>
        <taxon>Bacillota</taxon>
        <taxon>Clostridia</taxon>
        <taxon>Lachnospirales</taxon>
        <taxon>Lachnospiraceae</taxon>
        <taxon>Jingyaoa</taxon>
    </lineage>
</organism>
<proteinExistence type="predicted"/>
<evidence type="ECO:0000313" key="2">
    <source>
        <dbReference type="EMBL" id="MBC8573667.1"/>
    </source>
</evidence>
<keyword evidence="3" id="KW-1185">Reference proteome</keyword>
<comment type="caution">
    <text evidence="2">The sequence shown here is derived from an EMBL/GenBank/DDBJ whole genome shotgun (WGS) entry which is preliminary data.</text>
</comment>
<dbReference type="EMBL" id="JACRSZ010000011">
    <property type="protein sequence ID" value="MBC8573667.1"/>
    <property type="molecule type" value="Genomic_DNA"/>
</dbReference>
<evidence type="ECO:0000313" key="3">
    <source>
        <dbReference type="Proteomes" id="UP000657421"/>
    </source>
</evidence>
<dbReference type="Pfam" id="PF26160">
    <property type="entry name" value="YqzN_YkzM"/>
    <property type="match status" value="1"/>
</dbReference>
<feature type="domain" description="YqzN/YkzM" evidence="1">
    <location>
        <begin position="25"/>
        <end position="76"/>
    </location>
</feature>
<evidence type="ECO:0000259" key="1">
    <source>
        <dbReference type="Pfam" id="PF26160"/>
    </source>
</evidence>
<gene>
    <name evidence="2" type="ORF">H8716_11325</name>
</gene>
<sequence>MPTRRTEPAVADTVEETKQEAVQQETKYRMDKLRTKCMQLFHITTSTFDGAMYGCTATEMTISEAQARINKWLGKE</sequence>
<reference evidence="2 3" key="1">
    <citation type="submission" date="2020-08" db="EMBL/GenBank/DDBJ databases">
        <title>Genome public.</title>
        <authorList>
            <person name="Liu C."/>
            <person name="Sun Q."/>
        </authorList>
    </citation>
    <scope>NUCLEOTIDE SEQUENCE [LARGE SCALE GENOMIC DNA]</scope>
    <source>
        <strain evidence="2 3">NSJ-46</strain>
    </source>
</reference>
<dbReference type="InterPro" id="IPR058869">
    <property type="entry name" value="YqzN_YkzM"/>
</dbReference>
<dbReference type="RefSeq" id="WP_249308956.1">
    <property type="nucleotide sequence ID" value="NZ_JACRSZ010000011.1"/>
</dbReference>
<accession>A0ABR7NB85</accession>
<name>A0ABR7NB85_9FIRM</name>
<protein>
    <recommendedName>
        <fullName evidence="1">YqzN/YkzM domain-containing protein</fullName>
    </recommendedName>
</protein>
<dbReference type="Proteomes" id="UP000657421">
    <property type="component" value="Unassembled WGS sequence"/>
</dbReference>